<dbReference type="Gene3D" id="3.40.50.970">
    <property type="match status" value="1"/>
</dbReference>
<dbReference type="CDD" id="cd02000">
    <property type="entry name" value="TPP_E1_PDC_ADC_BCADC"/>
    <property type="match status" value="1"/>
</dbReference>
<dbReference type="PANTHER" id="PTHR11516">
    <property type="entry name" value="PYRUVATE DEHYDROGENASE E1 COMPONENT, ALPHA SUBUNIT BACTERIAL AND ORGANELLAR"/>
    <property type="match status" value="1"/>
</dbReference>
<sequence length="303" mass="32887">MKTLMIDELTLFASMYRIRRFEETVLEEFKRGVFSGTTHTYLGQEADAVGVICSLAAQDVIVTNHRCHGHFLAYGGEKRALFAELMGKATGVCGGRGGSQHLHWRNLFSNGIQGGIVPIASGMAMAEKRSGSQAVVTVFIGDGTLGEGIVYESLNMASLWNLPLLIVIENNHIAQTTPTSTALAGSIRARFEAFGITVNELDSSDVTVIQPLAANCIEGVRTAQHPQALILNTCRFGPHSKSDDTRPAEDLARMKAERDPLSISRARLDEHLVADLEKKIDAEVHQAFEQALADPFPQTEGLA</sequence>
<comment type="caution">
    <text evidence="5">The sequence shown here is derived from an EMBL/GenBank/DDBJ whole genome shotgun (WGS) entry which is preliminary data.</text>
</comment>
<protein>
    <submittedName>
        <fullName evidence="5">Acetoin:2,6-dichlorophenolindophenol oxidoreductase subunit alpha</fullName>
        <ecNumber evidence="5">1.1.1.-</ecNumber>
    </submittedName>
</protein>
<comment type="cofactor">
    <cofactor evidence="1">
        <name>thiamine diphosphate</name>
        <dbReference type="ChEBI" id="CHEBI:58937"/>
    </cofactor>
</comment>
<dbReference type="PANTHER" id="PTHR11516:SF2">
    <property type="entry name" value="PYRUVATE DEHYDROGENASE ALPHA SUBUNIT"/>
    <property type="match status" value="1"/>
</dbReference>
<evidence type="ECO:0000256" key="2">
    <source>
        <dbReference type="ARBA" id="ARBA00023002"/>
    </source>
</evidence>
<accession>A0A645AHC3</accession>
<keyword evidence="2 5" id="KW-0560">Oxidoreductase</keyword>
<dbReference type="AlphaFoldDB" id="A0A645AHC3"/>
<evidence type="ECO:0000313" key="5">
    <source>
        <dbReference type="EMBL" id="MPM52579.1"/>
    </source>
</evidence>
<name>A0A645AHC3_9ZZZZ</name>
<keyword evidence="3" id="KW-0786">Thiamine pyrophosphate</keyword>
<dbReference type="GO" id="GO:0006086">
    <property type="term" value="P:pyruvate decarboxylation to acetyl-CoA"/>
    <property type="evidence" value="ECO:0007669"/>
    <property type="project" value="TreeGrafter"/>
</dbReference>
<organism evidence="5">
    <name type="scientific">bioreactor metagenome</name>
    <dbReference type="NCBI Taxonomy" id="1076179"/>
    <lineage>
        <taxon>unclassified sequences</taxon>
        <taxon>metagenomes</taxon>
        <taxon>ecological metagenomes</taxon>
    </lineage>
</organism>
<evidence type="ECO:0000259" key="4">
    <source>
        <dbReference type="Pfam" id="PF00676"/>
    </source>
</evidence>
<dbReference type="InterPro" id="IPR050642">
    <property type="entry name" value="PDH_E1_Alpha_Subunit"/>
</dbReference>
<dbReference type="EC" id="1.1.1.-" evidence="5"/>
<dbReference type="InterPro" id="IPR029061">
    <property type="entry name" value="THDP-binding"/>
</dbReference>
<dbReference type="GO" id="GO:0016624">
    <property type="term" value="F:oxidoreductase activity, acting on the aldehyde or oxo group of donors, disulfide as acceptor"/>
    <property type="evidence" value="ECO:0007669"/>
    <property type="project" value="InterPro"/>
</dbReference>
<gene>
    <name evidence="5" type="primary">acoA_14</name>
    <name evidence="5" type="ORF">SDC9_99339</name>
</gene>
<dbReference type="SUPFAM" id="SSF52518">
    <property type="entry name" value="Thiamin diphosphate-binding fold (THDP-binding)"/>
    <property type="match status" value="1"/>
</dbReference>
<feature type="domain" description="Dehydrogenase E1 component" evidence="4">
    <location>
        <begin position="14"/>
        <end position="298"/>
    </location>
</feature>
<dbReference type="Pfam" id="PF00676">
    <property type="entry name" value="E1_dh"/>
    <property type="match status" value="1"/>
</dbReference>
<evidence type="ECO:0000256" key="3">
    <source>
        <dbReference type="ARBA" id="ARBA00023052"/>
    </source>
</evidence>
<dbReference type="EMBL" id="VSSQ01013928">
    <property type="protein sequence ID" value="MPM52579.1"/>
    <property type="molecule type" value="Genomic_DNA"/>
</dbReference>
<evidence type="ECO:0000256" key="1">
    <source>
        <dbReference type="ARBA" id="ARBA00001964"/>
    </source>
</evidence>
<proteinExistence type="predicted"/>
<dbReference type="InterPro" id="IPR001017">
    <property type="entry name" value="DH_E1"/>
</dbReference>
<reference evidence="5" key="1">
    <citation type="submission" date="2019-08" db="EMBL/GenBank/DDBJ databases">
        <authorList>
            <person name="Kucharzyk K."/>
            <person name="Murdoch R.W."/>
            <person name="Higgins S."/>
            <person name="Loffler F."/>
        </authorList>
    </citation>
    <scope>NUCLEOTIDE SEQUENCE</scope>
</reference>